<evidence type="ECO:0000313" key="9">
    <source>
        <dbReference type="Proteomes" id="UP000319257"/>
    </source>
</evidence>
<dbReference type="STRING" id="1093900.A0A507ALH0"/>
<reference evidence="8 9" key="1">
    <citation type="submission" date="2019-06" db="EMBL/GenBank/DDBJ databases">
        <title>Draft genome sequence of the filamentous fungus Phialemoniopsis curvata isolated from diesel fuel.</title>
        <authorList>
            <person name="Varaljay V.A."/>
            <person name="Lyon W.J."/>
            <person name="Crouch A.L."/>
            <person name="Drake C.E."/>
            <person name="Hollomon J.M."/>
            <person name="Nadeau L.J."/>
            <person name="Nunn H.S."/>
            <person name="Stevenson B.S."/>
            <person name="Bojanowski C.L."/>
            <person name="Crookes-Goodson W.J."/>
        </authorList>
    </citation>
    <scope>NUCLEOTIDE SEQUENCE [LARGE SCALE GENOMIC DNA]</scope>
    <source>
        <strain evidence="8 9">D216</strain>
    </source>
</reference>
<keyword evidence="4" id="KW-0378">Hydrolase</keyword>
<dbReference type="EMBL" id="SKBQ01000082">
    <property type="protein sequence ID" value="TPX07977.1"/>
    <property type="molecule type" value="Genomic_DNA"/>
</dbReference>
<keyword evidence="3" id="KW-0479">Metal-binding</keyword>
<feature type="region of interest" description="Disordered" evidence="6">
    <location>
        <begin position="155"/>
        <end position="183"/>
    </location>
</feature>
<dbReference type="GO" id="GO:0046872">
    <property type="term" value="F:metal ion binding"/>
    <property type="evidence" value="ECO:0007669"/>
    <property type="project" value="UniProtKB-KW"/>
</dbReference>
<dbReference type="GO" id="GO:0016787">
    <property type="term" value="F:hydrolase activity"/>
    <property type="evidence" value="ECO:0007669"/>
    <property type="project" value="UniProtKB-KW"/>
</dbReference>
<dbReference type="InterPro" id="IPR051013">
    <property type="entry name" value="MBL_superfamily_lactonases"/>
</dbReference>
<evidence type="ECO:0000256" key="5">
    <source>
        <dbReference type="ARBA" id="ARBA00022833"/>
    </source>
</evidence>
<keyword evidence="9" id="KW-1185">Reference proteome</keyword>
<dbReference type="PANTHER" id="PTHR42978:SF2">
    <property type="entry name" value="102 KBASES UNSTABLE REGION: FROM 1 TO 119443"/>
    <property type="match status" value="1"/>
</dbReference>
<dbReference type="CDD" id="cd07730">
    <property type="entry name" value="metallo-hydrolase-like_MBL-fold"/>
    <property type="match status" value="1"/>
</dbReference>
<dbReference type="InParanoid" id="A0A507ALH0"/>
<feature type="domain" description="Metallo-beta-lactamase" evidence="7">
    <location>
        <begin position="48"/>
        <end position="122"/>
    </location>
</feature>
<dbReference type="InterPro" id="IPR036866">
    <property type="entry name" value="RibonucZ/Hydroxyglut_hydro"/>
</dbReference>
<evidence type="ECO:0000256" key="4">
    <source>
        <dbReference type="ARBA" id="ARBA00022801"/>
    </source>
</evidence>
<keyword evidence="5" id="KW-0862">Zinc</keyword>
<accession>A0A507ALH0</accession>
<dbReference type="PANTHER" id="PTHR42978">
    <property type="entry name" value="QUORUM-QUENCHING LACTONASE YTNP-RELATED-RELATED"/>
    <property type="match status" value="1"/>
</dbReference>
<dbReference type="RefSeq" id="XP_030989688.1">
    <property type="nucleotide sequence ID" value="XM_031132912.1"/>
</dbReference>
<dbReference type="AlphaFoldDB" id="A0A507ALH0"/>
<evidence type="ECO:0000259" key="7">
    <source>
        <dbReference type="Pfam" id="PF00753"/>
    </source>
</evidence>
<comment type="similarity">
    <text evidence="2">Belongs to the metallo-beta-lactamase superfamily.</text>
</comment>
<evidence type="ECO:0000256" key="2">
    <source>
        <dbReference type="ARBA" id="ARBA00007749"/>
    </source>
</evidence>
<gene>
    <name evidence="8" type="ORF">E0L32_010308</name>
</gene>
<dbReference type="Gene3D" id="3.60.15.10">
    <property type="entry name" value="Ribonuclease Z/Hydroxyacylglutathione hydrolase-like"/>
    <property type="match status" value="1"/>
</dbReference>
<dbReference type="Proteomes" id="UP000319257">
    <property type="component" value="Unassembled WGS sequence"/>
</dbReference>
<proteinExistence type="inferred from homology"/>
<evidence type="ECO:0000256" key="3">
    <source>
        <dbReference type="ARBA" id="ARBA00022723"/>
    </source>
</evidence>
<dbReference type="InterPro" id="IPR001279">
    <property type="entry name" value="Metallo-B-lactamas"/>
</dbReference>
<dbReference type="Pfam" id="PF00753">
    <property type="entry name" value="Lactamase_B"/>
    <property type="match status" value="1"/>
</dbReference>
<organism evidence="8 9">
    <name type="scientific">Thyridium curvatum</name>
    <dbReference type="NCBI Taxonomy" id="1093900"/>
    <lineage>
        <taxon>Eukaryota</taxon>
        <taxon>Fungi</taxon>
        <taxon>Dikarya</taxon>
        <taxon>Ascomycota</taxon>
        <taxon>Pezizomycotina</taxon>
        <taxon>Sordariomycetes</taxon>
        <taxon>Sordariomycetidae</taxon>
        <taxon>Thyridiales</taxon>
        <taxon>Thyridiaceae</taxon>
        <taxon>Thyridium</taxon>
    </lineage>
</organism>
<feature type="compositionally biased region" description="Polar residues" evidence="6">
    <location>
        <begin position="169"/>
        <end position="181"/>
    </location>
</feature>
<evidence type="ECO:0000256" key="6">
    <source>
        <dbReference type="SAM" id="MobiDB-lite"/>
    </source>
</evidence>
<evidence type="ECO:0000256" key="1">
    <source>
        <dbReference type="ARBA" id="ARBA00001947"/>
    </source>
</evidence>
<dbReference type="SUPFAM" id="SSF56281">
    <property type="entry name" value="Metallo-hydrolase/oxidoreductase"/>
    <property type="match status" value="1"/>
</dbReference>
<comment type="cofactor">
    <cofactor evidence="1">
        <name>Zn(2+)</name>
        <dbReference type="ChEBI" id="CHEBI:29105"/>
    </cofactor>
</comment>
<dbReference type="OrthoDB" id="10250730at2759"/>
<comment type="caution">
    <text evidence="8">The sequence shown here is derived from an EMBL/GenBank/DDBJ whole genome shotgun (WGS) entry which is preliminary data.</text>
</comment>
<evidence type="ECO:0000313" key="8">
    <source>
        <dbReference type="EMBL" id="TPX07977.1"/>
    </source>
</evidence>
<sequence>MFDEDKMQSASTQNVRQPPTVQLHALSAGHFALPEEQFHECPSTRRTTRIVFDLGLRRDTARYPQPIQNHIQTRQPLTTDPDVVKSLRHGGLSPDDIDYVMYSHVHWDHVGEPRDFPRSTFVVGNGSLDVLHGRSVTLRGNHSFFEADLLDPTRTIELSDPGSKEESSAHTGTPNGSSPHSIFSKPWQALDHLPSVLDIFGDGSLYIVDAPGHLPGHINLLARVADTNAPSGTRFVYLAGDACHDRRILCNEKEIGEWDDAQGHRCCIHADRPKAEETIQRIRVLESQGAEVILAHDSDWEGNERNRSRFFGASPATPKAKLS</sequence>
<name>A0A507ALH0_9PEZI</name>
<protein>
    <recommendedName>
        <fullName evidence="7">Metallo-beta-lactamase domain-containing protein</fullName>
    </recommendedName>
</protein>
<dbReference type="GeneID" id="41977755"/>